<accession>A0A9P0KBF7</accession>
<proteinExistence type="predicted"/>
<dbReference type="Proteomes" id="UP001152888">
    <property type="component" value="Unassembled WGS sequence"/>
</dbReference>
<dbReference type="AlphaFoldDB" id="A0A9P0KBF7"/>
<evidence type="ECO:0000313" key="1">
    <source>
        <dbReference type="EMBL" id="CAH1971856.1"/>
    </source>
</evidence>
<gene>
    <name evidence="1" type="ORF">ACAOBT_LOCUS9645</name>
</gene>
<sequence length="47" mass="5679">MVNIDYYRFNLNINHLTDAIFPMVYRHSVDSFIKQIFHNRQFGCSIV</sequence>
<comment type="caution">
    <text evidence="1">The sequence shown here is derived from an EMBL/GenBank/DDBJ whole genome shotgun (WGS) entry which is preliminary data.</text>
</comment>
<reference evidence="1" key="1">
    <citation type="submission" date="2022-03" db="EMBL/GenBank/DDBJ databases">
        <authorList>
            <person name="Sayadi A."/>
        </authorList>
    </citation>
    <scope>NUCLEOTIDE SEQUENCE</scope>
</reference>
<protein>
    <submittedName>
        <fullName evidence="1">Uncharacterized protein</fullName>
    </submittedName>
</protein>
<name>A0A9P0KBF7_ACAOB</name>
<keyword evidence="2" id="KW-1185">Reference proteome</keyword>
<dbReference type="EMBL" id="CAKOFQ010006790">
    <property type="protein sequence ID" value="CAH1971856.1"/>
    <property type="molecule type" value="Genomic_DNA"/>
</dbReference>
<organism evidence="1 2">
    <name type="scientific">Acanthoscelides obtectus</name>
    <name type="common">Bean weevil</name>
    <name type="synonym">Bruchus obtectus</name>
    <dbReference type="NCBI Taxonomy" id="200917"/>
    <lineage>
        <taxon>Eukaryota</taxon>
        <taxon>Metazoa</taxon>
        <taxon>Ecdysozoa</taxon>
        <taxon>Arthropoda</taxon>
        <taxon>Hexapoda</taxon>
        <taxon>Insecta</taxon>
        <taxon>Pterygota</taxon>
        <taxon>Neoptera</taxon>
        <taxon>Endopterygota</taxon>
        <taxon>Coleoptera</taxon>
        <taxon>Polyphaga</taxon>
        <taxon>Cucujiformia</taxon>
        <taxon>Chrysomeloidea</taxon>
        <taxon>Chrysomelidae</taxon>
        <taxon>Bruchinae</taxon>
        <taxon>Bruchini</taxon>
        <taxon>Acanthoscelides</taxon>
    </lineage>
</organism>
<evidence type="ECO:0000313" key="2">
    <source>
        <dbReference type="Proteomes" id="UP001152888"/>
    </source>
</evidence>